<dbReference type="GO" id="GO:0016878">
    <property type="term" value="F:acid-thiol ligase activity"/>
    <property type="evidence" value="ECO:0007669"/>
    <property type="project" value="UniProtKB-ARBA"/>
</dbReference>
<dbReference type="InterPro" id="IPR050237">
    <property type="entry name" value="ATP-dep_AMP-bd_enzyme"/>
</dbReference>
<reference evidence="2" key="1">
    <citation type="journal article" date="2021" name="PeerJ">
        <title>Extensive microbial diversity within the chicken gut microbiome revealed by metagenomics and culture.</title>
        <authorList>
            <person name="Gilroy R."/>
            <person name="Ravi A."/>
            <person name="Getino M."/>
            <person name="Pursley I."/>
            <person name="Horton D.L."/>
            <person name="Alikhan N.F."/>
            <person name="Baker D."/>
            <person name="Gharbi K."/>
            <person name="Hall N."/>
            <person name="Watson M."/>
            <person name="Adriaenssens E.M."/>
            <person name="Foster-Nyarko E."/>
            <person name="Jarju S."/>
            <person name="Secka A."/>
            <person name="Antonio M."/>
            <person name="Oren A."/>
            <person name="Chaudhuri R.R."/>
            <person name="La Ragione R."/>
            <person name="Hildebrand F."/>
            <person name="Pallen M.J."/>
        </authorList>
    </citation>
    <scope>NUCLEOTIDE SEQUENCE</scope>
    <source>
        <strain evidence="2">ChiHjej13B12-4958</strain>
    </source>
</reference>
<dbReference type="AlphaFoldDB" id="A0A9D2QAV8"/>
<dbReference type="InterPro" id="IPR000873">
    <property type="entry name" value="AMP-dep_synth/lig_dom"/>
</dbReference>
<gene>
    <name evidence="2" type="ORF">H9751_01265</name>
</gene>
<evidence type="ECO:0000259" key="1">
    <source>
        <dbReference type="Pfam" id="PF00501"/>
    </source>
</evidence>
<dbReference type="Pfam" id="PF00501">
    <property type="entry name" value="AMP-binding"/>
    <property type="match status" value="1"/>
</dbReference>
<dbReference type="InterPro" id="IPR042099">
    <property type="entry name" value="ANL_N_sf"/>
</dbReference>
<protein>
    <submittedName>
        <fullName evidence="2">AMP-binding protein</fullName>
    </submittedName>
</protein>
<name>A0A9D2QAV8_9CORY</name>
<dbReference type="EMBL" id="DWVP01000001">
    <property type="protein sequence ID" value="HJC84185.1"/>
    <property type="molecule type" value="Genomic_DNA"/>
</dbReference>
<dbReference type="PANTHER" id="PTHR43767:SF1">
    <property type="entry name" value="NONRIBOSOMAL PEPTIDE SYNTHASE PES1 (EUROFUNG)-RELATED"/>
    <property type="match status" value="1"/>
</dbReference>
<organism evidence="2 3">
    <name type="scientific">Candidatus Corynebacterium faecigallinarum</name>
    <dbReference type="NCBI Taxonomy" id="2838528"/>
    <lineage>
        <taxon>Bacteria</taxon>
        <taxon>Bacillati</taxon>
        <taxon>Actinomycetota</taxon>
        <taxon>Actinomycetes</taxon>
        <taxon>Mycobacteriales</taxon>
        <taxon>Corynebacteriaceae</taxon>
        <taxon>Corynebacterium</taxon>
    </lineage>
</organism>
<accession>A0A9D2QAV8</accession>
<comment type="caution">
    <text evidence="2">The sequence shown here is derived from an EMBL/GenBank/DDBJ whole genome shotgun (WGS) entry which is preliminary data.</text>
</comment>
<feature type="domain" description="AMP-dependent synthetase/ligase" evidence="1">
    <location>
        <begin position="74"/>
        <end position="287"/>
    </location>
</feature>
<sequence>MPRSILGRVTLEPLPISLSSASVHAALPVLRDCLAGGRAVLPISPDDAGRHLAAVMDAGETGCPGTPGTLVACTSGSTGTPKGAVLTADALTASAEATASYLRERYNVEPGPWLLALPPHHIAGVQVILRSLHAGFEPAVLPAAARFTTAAFAEATALLRITHQHEDLYTSLVPTQLRRLLDDADRANTASGTPDEVATAVAAMDGITALRLYSAILVGGAACPDDLVERCTAEGIRIVRTYGSSETAGGMVYDGTPIPGTAVEIEDPDPDGVGRVLLSGPTVATGYRNVDSGEAFPAPQVFRTSDLGRLDDGMLNILGRADGAITSGGLKILPEDVEHALDAAGFTACVTALPDEQWGQIVVAVVEGGGPGADAPARDITDLVRATLRDAGVEAHLIPRRALQLEEHEHLPLTGPGKLDRQAVQRLAATRL</sequence>
<dbReference type="PANTHER" id="PTHR43767">
    <property type="entry name" value="LONG-CHAIN-FATTY-ACID--COA LIGASE"/>
    <property type="match status" value="1"/>
</dbReference>
<dbReference type="InterPro" id="IPR045851">
    <property type="entry name" value="AMP-bd_C_sf"/>
</dbReference>
<dbReference type="Gene3D" id="3.40.50.12780">
    <property type="entry name" value="N-terminal domain of ligase-like"/>
    <property type="match status" value="1"/>
</dbReference>
<evidence type="ECO:0000313" key="3">
    <source>
        <dbReference type="Proteomes" id="UP000823858"/>
    </source>
</evidence>
<evidence type="ECO:0000313" key="2">
    <source>
        <dbReference type="EMBL" id="HJC84185.1"/>
    </source>
</evidence>
<dbReference type="SUPFAM" id="SSF56801">
    <property type="entry name" value="Acetyl-CoA synthetase-like"/>
    <property type="match status" value="1"/>
</dbReference>
<dbReference type="Gene3D" id="3.30.300.30">
    <property type="match status" value="1"/>
</dbReference>
<proteinExistence type="predicted"/>
<reference evidence="2" key="2">
    <citation type="submission" date="2021-04" db="EMBL/GenBank/DDBJ databases">
        <authorList>
            <person name="Gilroy R."/>
        </authorList>
    </citation>
    <scope>NUCLEOTIDE SEQUENCE</scope>
    <source>
        <strain evidence="2">ChiHjej13B12-4958</strain>
    </source>
</reference>
<dbReference type="Proteomes" id="UP000823858">
    <property type="component" value="Unassembled WGS sequence"/>
</dbReference>